<evidence type="ECO:0000313" key="2">
    <source>
        <dbReference type="Proteomes" id="UP000008792"/>
    </source>
</evidence>
<dbReference type="EMBL" id="CH940648">
    <property type="protein sequence ID" value="KRF79650.1"/>
    <property type="molecule type" value="Genomic_DNA"/>
</dbReference>
<dbReference type="Proteomes" id="UP000008792">
    <property type="component" value="Unassembled WGS sequence"/>
</dbReference>
<gene>
    <name evidence="1" type="primary">Dvir\GJ26039</name>
    <name evidence="1" type="ORF">Dvir_GJ26039</name>
</gene>
<keyword evidence="2" id="KW-1185">Reference proteome</keyword>
<organism evidence="1 2">
    <name type="scientific">Drosophila virilis</name>
    <name type="common">Fruit fly</name>
    <dbReference type="NCBI Taxonomy" id="7244"/>
    <lineage>
        <taxon>Eukaryota</taxon>
        <taxon>Metazoa</taxon>
        <taxon>Ecdysozoa</taxon>
        <taxon>Arthropoda</taxon>
        <taxon>Hexapoda</taxon>
        <taxon>Insecta</taxon>
        <taxon>Pterygota</taxon>
        <taxon>Neoptera</taxon>
        <taxon>Endopterygota</taxon>
        <taxon>Diptera</taxon>
        <taxon>Brachycera</taxon>
        <taxon>Muscomorpha</taxon>
        <taxon>Ephydroidea</taxon>
        <taxon>Drosophilidae</taxon>
        <taxon>Drosophila</taxon>
    </lineage>
</organism>
<dbReference type="OrthoDB" id="7844936at2759"/>
<protein>
    <submittedName>
        <fullName evidence="1">Uncharacterized protein</fullName>
    </submittedName>
</protein>
<name>A0A0Q9W468_DROVI</name>
<reference evidence="1 2" key="1">
    <citation type="journal article" date="2007" name="Nature">
        <title>Evolution of genes and genomes on the Drosophila phylogeny.</title>
        <authorList>
            <consortium name="Drosophila 12 Genomes Consortium"/>
            <person name="Clark A.G."/>
            <person name="Eisen M.B."/>
            <person name="Smith D.R."/>
            <person name="Bergman C.M."/>
            <person name="Oliver B."/>
            <person name="Markow T.A."/>
            <person name="Kaufman T.C."/>
            <person name="Kellis M."/>
            <person name="Gelbart W."/>
            <person name="Iyer V.N."/>
            <person name="Pollard D.A."/>
            <person name="Sackton T.B."/>
            <person name="Larracuente A.M."/>
            <person name="Singh N.D."/>
            <person name="Abad J.P."/>
            <person name="Abt D.N."/>
            <person name="Adryan B."/>
            <person name="Aguade M."/>
            <person name="Akashi H."/>
            <person name="Anderson W.W."/>
            <person name="Aquadro C.F."/>
            <person name="Ardell D.H."/>
            <person name="Arguello R."/>
            <person name="Artieri C.G."/>
            <person name="Barbash D.A."/>
            <person name="Barker D."/>
            <person name="Barsanti P."/>
            <person name="Batterham P."/>
            <person name="Batzoglou S."/>
            <person name="Begun D."/>
            <person name="Bhutkar A."/>
            <person name="Blanco E."/>
            <person name="Bosak S.A."/>
            <person name="Bradley R.K."/>
            <person name="Brand A.D."/>
            <person name="Brent M.R."/>
            <person name="Brooks A.N."/>
            <person name="Brown R.H."/>
            <person name="Butlin R.K."/>
            <person name="Caggese C."/>
            <person name="Calvi B.R."/>
            <person name="Bernardo de Carvalho A."/>
            <person name="Caspi A."/>
            <person name="Castrezana S."/>
            <person name="Celniker S.E."/>
            <person name="Chang J.L."/>
            <person name="Chapple C."/>
            <person name="Chatterji S."/>
            <person name="Chinwalla A."/>
            <person name="Civetta A."/>
            <person name="Clifton S.W."/>
            <person name="Comeron J.M."/>
            <person name="Costello J.C."/>
            <person name="Coyne J.A."/>
            <person name="Daub J."/>
            <person name="David R.G."/>
            <person name="Delcher A.L."/>
            <person name="Delehaunty K."/>
            <person name="Do C.B."/>
            <person name="Ebling H."/>
            <person name="Edwards K."/>
            <person name="Eickbush T."/>
            <person name="Evans J.D."/>
            <person name="Filipski A."/>
            <person name="Findeiss S."/>
            <person name="Freyhult E."/>
            <person name="Fulton L."/>
            <person name="Fulton R."/>
            <person name="Garcia A.C."/>
            <person name="Gardiner A."/>
            <person name="Garfield D.A."/>
            <person name="Garvin B.E."/>
            <person name="Gibson G."/>
            <person name="Gilbert D."/>
            <person name="Gnerre S."/>
            <person name="Godfrey J."/>
            <person name="Good R."/>
            <person name="Gotea V."/>
            <person name="Gravely B."/>
            <person name="Greenberg A.J."/>
            <person name="Griffiths-Jones S."/>
            <person name="Gross S."/>
            <person name="Guigo R."/>
            <person name="Gustafson E.A."/>
            <person name="Haerty W."/>
            <person name="Hahn M.W."/>
            <person name="Halligan D.L."/>
            <person name="Halpern A.L."/>
            <person name="Halter G.M."/>
            <person name="Han M.V."/>
            <person name="Heger A."/>
            <person name="Hillier L."/>
            <person name="Hinrichs A.S."/>
            <person name="Holmes I."/>
            <person name="Hoskins R.A."/>
            <person name="Hubisz M.J."/>
            <person name="Hultmark D."/>
            <person name="Huntley M.A."/>
            <person name="Jaffe D.B."/>
            <person name="Jagadeeshan S."/>
            <person name="Jeck W.R."/>
            <person name="Johnson J."/>
            <person name="Jones C.D."/>
            <person name="Jordan W.C."/>
            <person name="Karpen G.H."/>
            <person name="Kataoka E."/>
            <person name="Keightley P.D."/>
            <person name="Kheradpour P."/>
            <person name="Kirkness E.F."/>
            <person name="Koerich L.B."/>
            <person name="Kristiansen K."/>
            <person name="Kudrna D."/>
            <person name="Kulathinal R.J."/>
            <person name="Kumar S."/>
            <person name="Kwok R."/>
            <person name="Lander E."/>
            <person name="Langley C.H."/>
            <person name="Lapoint R."/>
            <person name="Lazzaro B.P."/>
            <person name="Lee S.J."/>
            <person name="Levesque L."/>
            <person name="Li R."/>
            <person name="Lin C.F."/>
            <person name="Lin M.F."/>
            <person name="Lindblad-Toh K."/>
            <person name="Llopart A."/>
            <person name="Long M."/>
            <person name="Low L."/>
            <person name="Lozovsky E."/>
            <person name="Lu J."/>
            <person name="Luo M."/>
            <person name="Machado C.A."/>
            <person name="Makalowski W."/>
            <person name="Marzo M."/>
            <person name="Matsuda M."/>
            <person name="Matzkin L."/>
            <person name="McAllister B."/>
            <person name="McBride C.S."/>
            <person name="McKernan B."/>
            <person name="McKernan K."/>
            <person name="Mendez-Lago M."/>
            <person name="Minx P."/>
            <person name="Mollenhauer M.U."/>
            <person name="Montooth K."/>
            <person name="Mount S.M."/>
            <person name="Mu X."/>
            <person name="Myers E."/>
            <person name="Negre B."/>
            <person name="Newfeld S."/>
            <person name="Nielsen R."/>
            <person name="Noor M.A."/>
            <person name="O'Grady P."/>
            <person name="Pachter L."/>
            <person name="Papaceit M."/>
            <person name="Parisi M.J."/>
            <person name="Parisi M."/>
            <person name="Parts L."/>
            <person name="Pedersen J.S."/>
            <person name="Pesole G."/>
            <person name="Phillippy A.M."/>
            <person name="Ponting C.P."/>
            <person name="Pop M."/>
            <person name="Porcelli D."/>
            <person name="Powell J.R."/>
            <person name="Prohaska S."/>
            <person name="Pruitt K."/>
            <person name="Puig M."/>
            <person name="Quesneville H."/>
            <person name="Ram K.R."/>
            <person name="Rand D."/>
            <person name="Rasmussen M.D."/>
            <person name="Reed L.K."/>
            <person name="Reenan R."/>
            <person name="Reily A."/>
            <person name="Remington K.A."/>
            <person name="Rieger T.T."/>
            <person name="Ritchie M.G."/>
            <person name="Robin C."/>
            <person name="Rogers Y.H."/>
            <person name="Rohde C."/>
            <person name="Rozas J."/>
            <person name="Rubenfield M.J."/>
            <person name="Ruiz A."/>
            <person name="Russo S."/>
            <person name="Salzberg S.L."/>
            <person name="Sanchez-Gracia A."/>
            <person name="Saranga D.J."/>
            <person name="Sato H."/>
            <person name="Schaeffer S.W."/>
            <person name="Schatz M.C."/>
            <person name="Schlenke T."/>
            <person name="Schwartz R."/>
            <person name="Segarra C."/>
            <person name="Singh R.S."/>
            <person name="Sirot L."/>
            <person name="Sirota M."/>
            <person name="Sisneros N.B."/>
            <person name="Smith C.D."/>
            <person name="Smith T.F."/>
            <person name="Spieth J."/>
            <person name="Stage D.E."/>
            <person name="Stark A."/>
            <person name="Stephan W."/>
            <person name="Strausberg R.L."/>
            <person name="Strempel S."/>
            <person name="Sturgill D."/>
            <person name="Sutton G."/>
            <person name="Sutton G.G."/>
            <person name="Tao W."/>
            <person name="Teichmann S."/>
            <person name="Tobari Y.N."/>
            <person name="Tomimura Y."/>
            <person name="Tsolas J.M."/>
            <person name="Valente V.L."/>
            <person name="Venter E."/>
            <person name="Venter J.C."/>
            <person name="Vicario S."/>
            <person name="Vieira F.G."/>
            <person name="Vilella A.J."/>
            <person name="Villasante A."/>
            <person name="Walenz B."/>
            <person name="Wang J."/>
            <person name="Wasserman M."/>
            <person name="Watts T."/>
            <person name="Wilson D."/>
            <person name="Wilson R.K."/>
            <person name="Wing R.A."/>
            <person name="Wolfner M.F."/>
            <person name="Wong A."/>
            <person name="Wong G.K."/>
            <person name="Wu C.I."/>
            <person name="Wu G."/>
            <person name="Yamamoto D."/>
            <person name="Yang H.P."/>
            <person name="Yang S.P."/>
            <person name="Yorke J.A."/>
            <person name="Yoshida K."/>
            <person name="Zdobnov E."/>
            <person name="Zhang P."/>
            <person name="Zhang Y."/>
            <person name="Zimin A.V."/>
            <person name="Baldwin J."/>
            <person name="Abdouelleil A."/>
            <person name="Abdulkadir J."/>
            <person name="Abebe A."/>
            <person name="Abera B."/>
            <person name="Abreu J."/>
            <person name="Acer S.C."/>
            <person name="Aftuck L."/>
            <person name="Alexander A."/>
            <person name="An P."/>
            <person name="Anderson E."/>
            <person name="Anderson S."/>
            <person name="Arachi H."/>
            <person name="Azer M."/>
            <person name="Bachantsang P."/>
            <person name="Barry A."/>
            <person name="Bayul T."/>
            <person name="Berlin A."/>
            <person name="Bessette D."/>
            <person name="Bloom T."/>
            <person name="Blye J."/>
            <person name="Boguslavskiy L."/>
            <person name="Bonnet C."/>
            <person name="Boukhgalter B."/>
            <person name="Bourzgui I."/>
            <person name="Brown A."/>
            <person name="Cahill P."/>
            <person name="Channer S."/>
            <person name="Cheshatsang Y."/>
            <person name="Chuda L."/>
            <person name="Citroen M."/>
            <person name="Collymore A."/>
            <person name="Cooke P."/>
            <person name="Costello M."/>
            <person name="D'Aco K."/>
            <person name="Daza R."/>
            <person name="De Haan G."/>
            <person name="DeGray S."/>
            <person name="DeMaso C."/>
            <person name="Dhargay N."/>
            <person name="Dooley K."/>
            <person name="Dooley E."/>
            <person name="Doricent M."/>
            <person name="Dorje P."/>
            <person name="Dorjee K."/>
            <person name="Dupes A."/>
            <person name="Elong R."/>
            <person name="Falk J."/>
            <person name="Farina A."/>
            <person name="Faro S."/>
            <person name="Ferguson D."/>
            <person name="Fisher S."/>
            <person name="Foley C.D."/>
            <person name="Franke A."/>
            <person name="Friedrich D."/>
            <person name="Gadbois L."/>
            <person name="Gearin G."/>
            <person name="Gearin C.R."/>
            <person name="Giannoukos G."/>
            <person name="Goode T."/>
            <person name="Graham J."/>
            <person name="Grandbois E."/>
            <person name="Grewal S."/>
            <person name="Gyaltsen K."/>
            <person name="Hafez N."/>
            <person name="Hagos B."/>
            <person name="Hall J."/>
            <person name="Henson C."/>
            <person name="Hollinger A."/>
            <person name="Honan T."/>
            <person name="Huard M.D."/>
            <person name="Hughes L."/>
            <person name="Hurhula B."/>
            <person name="Husby M.E."/>
            <person name="Kamat A."/>
            <person name="Kanga B."/>
            <person name="Kashin S."/>
            <person name="Khazanovich D."/>
            <person name="Kisner P."/>
            <person name="Lance K."/>
            <person name="Lara M."/>
            <person name="Lee W."/>
            <person name="Lennon N."/>
            <person name="Letendre F."/>
            <person name="LeVine R."/>
            <person name="Lipovsky A."/>
            <person name="Liu X."/>
            <person name="Liu J."/>
            <person name="Liu S."/>
            <person name="Lokyitsang T."/>
            <person name="Lokyitsang Y."/>
            <person name="Lubonja R."/>
            <person name="Lui A."/>
            <person name="MacDonald P."/>
            <person name="Magnisalis V."/>
            <person name="Maru K."/>
            <person name="Matthews C."/>
            <person name="McCusker W."/>
            <person name="McDonough S."/>
            <person name="Mehta T."/>
            <person name="Meldrim J."/>
            <person name="Meneus L."/>
            <person name="Mihai O."/>
            <person name="Mihalev A."/>
            <person name="Mihova T."/>
            <person name="Mittelman R."/>
            <person name="Mlenga V."/>
            <person name="Montmayeur A."/>
            <person name="Mulrain L."/>
            <person name="Navidi A."/>
            <person name="Naylor J."/>
            <person name="Negash T."/>
            <person name="Nguyen T."/>
            <person name="Nguyen N."/>
            <person name="Nicol R."/>
            <person name="Norbu C."/>
            <person name="Norbu N."/>
            <person name="Novod N."/>
            <person name="O'Neill B."/>
            <person name="Osman S."/>
            <person name="Markiewicz E."/>
            <person name="Oyono O.L."/>
            <person name="Patti C."/>
            <person name="Phunkhang P."/>
            <person name="Pierre F."/>
            <person name="Priest M."/>
            <person name="Raghuraman S."/>
            <person name="Rege F."/>
            <person name="Reyes R."/>
            <person name="Rise C."/>
            <person name="Rogov P."/>
            <person name="Ross K."/>
            <person name="Ryan E."/>
            <person name="Settipalli S."/>
            <person name="Shea T."/>
            <person name="Sherpa N."/>
            <person name="Shi L."/>
            <person name="Shih D."/>
            <person name="Sparrow T."/>
            <person name="Spaulding J."/>
            <person name="Stalker J."/>
            <person name="Stange-Thomann N."/>
            <person name="Stavropoulos S."/>
            <person name="Stone C."/>
            <person name="Strader C."/>
            <person name="Tesfaye S."/>
            <person name="Thomson T."/>
            <person name="Thoulutsang Y."/>
            <person name="Thoulutsang D."/>
            <person name="Topham K."/>
            <person name="Topping I."/>
            <person name="Tsamla T."/>
            <person name="Vassiliev H."/>
            <person name="Vo A."/>
            <person name="Wangchuk T."/>
            <person name="Wangdi T."/>
            <person name="Weiand M."/>
            <person name="Wilkinson J."/>
            <person name="Wilson A."/>
            <person name="Yadav S."/>
            <person name="Young G."/>
            <person name="Yu Q."/>
            <person name="Zembek L."/>
            <person name="Zhong D."/>
            <person name="Zimmer A."/>
            <person name="Zwirko Z."/>
            <person name="Jaffe D.B."/>
            <person name="Alvarez P."/>
            <person name="Brockman W."/>
            <person name="Butler J."/>
            <person name="Chin C."/>
            <person name="Gnerre S."/>
            <person name="Grabherr M."/>
            <person name="Kleber M."/>
            <person name="Mauceli E."/>
            <person name="MacCallum I."/>
        </authorList>
    </citation>
    <scope>NUCLEOTIDE SEQUENCE [LARGE SCALE GENOMIC DNA]</scope>
    <source>
        <strain evidence="2">Tucson 15010-1051.87</strain>
    </source>
</reference>
<accession>A0A0Q9W468</accession>
<sequence length="188" mass="21912">MEEFNAETDKETEVATITCKAKVLAIGGEEYSTKKPPSFKYDVNNFKEDFRKHLCLLLTGSRRTITVVEDWDLVERFTAASIKEDNQPRRYHFSCQKGHSYPRGMLISGPTFNPMEVMALVRKRLKKEKWISRDVIETPLKTKIGGKKNYGSDQYIQEVVLEALGVEMKRTFKFVQYLQHSHRESNRK</sequence>
<dbReference type="AlphaFoldDB" id="A0A0Q9W468"/>
<dbReference type="InParanoid" id="A0A0Q9W468"/>
<evidence type="ECO:0000313" key="1">
    <source>
        <dbReference type="EMBL" id="KRF79650.1"/>
    </source>
</evidence>
<proteinExistence type="predicted"/>